<reference evidence="3" key="1">
    <citation type="journal article" date="2019" name="Int. J. Syst. Evol. Microbiol.">
        <title>The Global Catalogue of Microorganisms (GCM) 10K type strain sequencing project: providing services to taxonomists for standard genome sequencing and annotation.</title>
        <authorList>
            <consortium name="The Broad Institute Genomics Platform"/>
            <consortium name="The Broad Institute Genome Sequencing Center for Infectious Disease"/>
            <person name="Wu L."/>
            <person name="Ma J."/>
        </authorList>
    </citation>
    <scope>NUCLEOTIDE SEQUENCE [LARGE SCALE GENOMIC DNA]</scope>
    <source>
        <strain evidence="3">CCUG 56401</strain>
    </source>
</reference>
<dbReference type="RefSeq" id="WP_345600914.1">
    <property type="nucleotide sequence ID" value="NZ_BAABLT010000021.1"/>
</dbReference>
<dbReference type="SMART" id="SM00382">
    <property type="entry name" value="AAA"/>
    <property type="match status" value="1"/>
</dbReference>
<dbReference type="InterPro" id="IPR041664">
    <property type="entry name" value="AAA_16"/>
</dbReference>
<evidence type="ECO:0000313" key="2">
    <source>
        <dbReference type="EMBL" id="MFD0923076.1"/>
    </source>
</evidence>
<gene>
    <name evidence="2" type="ORF">ACFQ16_25300</name>
</gene>
<sequence length="753" mass="82838">MSDGHVVLTSEANPFSPTAIARVTEFAPDTVTVPTPAIREALRLLDDYLVSPASSRPGHVIAIVGDYGTGKTHLAVRLLQHARETAPAVTKAVYLDAPAGTFVALYKRFIEQLELDDVRDRVREYYADIVADALSSSGFGSDVARPLRDGEIDPVGIVERFGLMESSFLQQVQHTLERVTRNEAFGTALTLLLRRGFDDAVWEWLTGHEPDQILKDRGIDTAISTEAAALEAMGVFALLYGHRDRRFVVVVDELDKVLSASSRPTEDAIEAFKKLLEVCAGARALLVLAGLPDYLDVLSGNARQRIGRVITVSSLSGENTAEFIRESQRRVHGEARLEPFTPDTVGYLVKITDGNARKIVRLCYQLYRTAVERDGPVTVPMVYEVARNNQFDQAGIDDVRGAVRRVLTAQGSGYLRDHLVGQDEHSRADYWVPVGARGAGCALVLAESVLDPEDAERLVRRATAIRNATARTEVLLVVVGYLPAEFVGELSAAFGGEPLVYDHWTFTETLASALATRIRNLEDVVGDDPIRALHDRLDRMSRQQSNTQRLLDQITTSLNDLRGSADRKFGVLQRELSEVSDTVHAPAGSDSPAPRLRLPEDVARLFDEALAALDSLRRLDAVVREAFGTEQDQATAARRGMRDWLRLRNQQAFQAVGVAVVLTGLVEAFRDGVNEWYRSSATDEEGELYDVDRERLAALCRTYDVLYEYVPLFGLDVLGELTAAPVTPPRKADLRETLDGLGARVQQALLGSG</sequence>
<feature type="domain" description="AAA+ ATPase" evidence="1">
    <location>
        <begin position="57"/>
        <end position="337"/>
    </location>
</feature>
<accession>A0ABW3FXK8</accession>
<dbReference type="Pfam" id="PF13191">
    <property type="entry name" value="AAA_16"/>
    <property type="match status" value="1"/>
</dbReference>
<protein>
    <submittedName>
        <fullName evidence="2">AAA family ATPase</fullName>
    </submittedName>
</protein>
<evidence type="ECO:0000259" key="1">
    <source>
        <dbReference type="SMART" id="SM00382"/>
    </source>
</evidence>
<dbReference type="Gene3D" id="3.40.50.300">
    <property type="entry name" value="P-loop containing nucleotide triphosphate hydrolases"/>
    <property type="match status" value="1"/>
</dbReference>
<dbReference type="InterPro" id="IPR027417">
    <property type="entry name" value="P-loop_NTPase"/>
</dbReference>
<dbReference type="PANTHER" id="PTHR35894">
    <property type="entry name" value="GENERAL SECRETION PATHWAY PROTEIN A-RELATED"/>
    <property type="match status" value="1"/>
</dbReference>
<name>A0ABW3FXK8_9PSEU</name>
<dbReference type="PANTHER" id="PTHR35894:SF1">
    <property type="entry name" value="PHOSPHORIBULOKINASE _ URIDINE KINASE FAMILY"/>
    <property type="match status" value="1"/>
</dbReference>
<dbReference type="SUPFAM" id="SSF52540">
    <property type="entry name" value="P-loop containing nucleoside triphosphate hydrolases"/>
    <property type="match status" value="1"/>
</dbReference>
<dbReference type="Proteomes" id="UP001597018">
    <property type="component" value="Unassembled WGS sequence"/>
</dbReference>
<comment type="caution">
    <text evidence="2">The sequence shown here is derived from an EMBL/GenBank/DDBJ whole genome shotgun (WGS) entry which is preliminary data.</text>
</comment>
<evidence type="ECO:0000313" key="3">
    <source>
        <dbReference type="Proteomes" id="UP001597018"/>
    </source>
</evidence>
<dbReference type="InterPro" id="IPR052026">
    <property type="entry name" value="ExeA_AAA_ATPase_DNA-bind"/>
</dbReference>
<dbReference type="InterPro" id="IPR003593">
    <property type="entry name" value="AAA+_ATPase"/>
</dbReference>
<keyword evidence="3" id="KW-1185">Reference proteome</keyword>
<dbReference type="EMBL" id="JBHTIW010000028">
    <property type="protein sequence ID" value="MFD0923076.1"/>
    <property type="molecule type" value="Genomic_DNA"/>
</dbReference>
<proteinExistence type="predicted"/>
<organism evidence="2 3">
    <name type="scientific">Saccharopolyspora rosea</name>
    <dbReference type="NCBI Taxonomy" id="524884"/>
    <lineage>
        <taxon>Bacteria</taxon>
        <taxon>Bacillati</taxon>
        <taxon>Actinomycetota</taxon>
        <taxon>Actinomycetes</taxon>
        <taxon>Pseudonocardiales</taxon>
        <taxon>Pseudonocardiaceae</taxon>
        <taxon>Saccharopolyspora</taxon>
    </lineage>
</organism>